<comment type="subcellular location">
    <subcellularLocation>
        <location evidence="2">Nucleus</location>
    </subcellularLocation>
</comment>
<keyword evidence="5" id="KW-0479">Metal-binding</keyword>
<evidence type="ECO:0000256" key="3">
    <source>
        <dbReference type="ARBA" id="ARBA00006958"/>
    </source>
</evidence>
<name>A0AAE0A1S3_9ROSI</name>
<dbReference type="Pfam" id="PF13359">
    <property type="entry name" value="DDE_Tnp_4"/>
    <property type="match status" value="1"/>
</dbReference>
<comment type="cofactor">
    <cofactor evidence="1">
        <name>a divalent metal cation</name>
        <dbReference type="ChEBI" id="CHEBI:60240"/>
    </cofactor>
</comment>
<dbReference type="GO" id="GO:0005634">
    <property type="term" value="C:nucleus"/>
    <property type="evidence" value="ECO:0007669"/>
    <property type="project" value="UniProtKB-SubCell"/>
</dbReference>
<comment type="similarity">
    <text evidence="3">Belongs to the HARBI1 family.</text>
</comment>
<evidence type="ECO:0000313" key="11">
    <source>
        <dbReference type="Proteomes" id="UP001281410"/>
    </source>
</evidence>
<evidence type="ECO:0008006" key="12">
    <source>
        <dbReference type="Google" id="ProtNLM"/>
    </source>
</evidence>
<sequence length="396" mass="46290">MDIDSEEEIEEQIVEQAIRDEIEFNEVVLTVARATVYHHNNFLIKEPCRNSPRTGWMFIMEILNGNDRCCQEQFRMEKHVFVKLCDRLRSYGLTSTRGVRLEEAVGMFLMTLGHGVGNIIIQEQFQHSGETVSRQFGIVLEKMTMLAFDEIRPPRESNEVPHYIRSNPKYWPYFKDCIRAIDGTHVRVSLPVDEQIPYIGSKGFPTQNIMAVCGFDMLFTFVWPGWEGSAHDTRIFLEALRNTELKFPILPYDKYYLVDSGYPNMKGYLAPYKCERYHLPVFRTSGQPTGSRETFNYVHSSLRSVIERCFGVWKARWKILQHMPNYKFDKQVTIVTASMALHNFIRREAIADVEFESYNEDGDYVPKDEESYMNLTVDESEMRVVRDRIASELMIV</sequence>
<accession>A0AAE0A1S3</accession>
<comment type="caution">
    <text evidence="10">The sequence shown here is derived from an EMBL/GenBank/DDBJ whole genome shotgun (WGS) entry which is preliminary data.</text>
</comment>
<evidence type="ECO:0000256" key="2">
    <source>
        <dbReference type="ARBA" id="ARBA00004123"/>
    </source>
</evidence>
<reference evidence="10" key="1">
    <citation type="journal article" date="2023" name="Plant J.">
        <title>Genome sequences and population genomics provide insights into the demographic history, inbreeding, and mutation load of two 'living fossil' tree species of Dipteronia.</title>
        <authorList>
            <person name="Feng Y."/>
            <person name="Comes H.P."/>
            <person name="Chen J."/>
            <person name="Zhu S."/>
            <person name="Lu R."/>
            <person name="Zhang X."/>
            <person name="Li P."/>
            <person name="Qiu J."/>
            <person name="Olsen K.M."/>
            <person name="Qiu Y."/>
        </authorList>
    </citation>
    <scope>NUCLEOTIDE SEQUENCE</scope>
    <source>
        <strain evidence="10">NBL</strain>
    </source>
</reference>
<dbReference type="AlphaFoldDB" id="A0AAE0A1S3"/>
<dbReference type="InterPro" id="IPR045249">
    <property type="entry name" value="HARBI1-like"/>
</dbReference>
<dbReference type="InterPro" id="IPR027806">
    <property type="entry name" value="HARBI1_dom"/>
</dbReference>
<dbReference type="GO" id="GO:0004518">
    <property type="term" value="F:nuclease activity"/>
    <property type="evidence" value="ECO:0007669"/>
    <property type="project" value="UniProtKB-KW"/>
</dbReference>
<keyword evidence="7" id="KW-0539">Nucleus</keyword>
<evidence type="ECO:0000256" key="7">
    <source>
        <dbReference type="ARBA" id="ARBA00023242"/>
    </source>
</evidence>
<dbReference type="InterPro" id="IPR058353">
    <property type="entry name" value="DUF8040"/>
</dbReference>
<keyword evidence="4" id="KW-0540">Nuclease</keyword>
<dbReference type="GO" id="GO:0016787">
    <property type="term" value="F:hydrolase activity"/>
    <property type="evidence" value="ECO:0007669"/>
    <property type="project" value="UniProtKB-KW"/>
</dbReference>
<dbReference type="Proteomes" id="UP001281410">
    <property type="component" value="Unassembled WGS sequence"/>
</dbReference>
<feature type="domain" description="DDE Tnp4" evidence="8">
    <location>
        <begin position="181"/>
        <end position="343"/>
    </location>
</feature>
<dbReference type="EMBL" id="JANJYJ010000007">
    <property type="protein sequence ID" value="KAK3199129.1"/>
    <property type="molecule type" value="Genomic_DNA"/>
</dbReference>
<dbReference type="Pfam" id="PF26138">
    <property type="entry name" value="DUF8040"/>
    <property type="match status" value="1"/>
</dbReference>
<evidence type="ECO:0000256" key="6">
    <source>
        <dbReference type="ARBA" id="ARBA00022801"/>
    </source>
</evidence>
<dbReference type="PANTHER" id="PTHR22930">
    <property type="match status" value="1"/>
</dbReference>
<evidence type="ECO:0000256" key="1">
    <source>
        <dbReference type="ARBA" id="ARBA00001968"/>
    </source>
</evidence>
<dbReference type="GO" id="GO:0046872">
    <property type="term" value="F:metal ion binding"/>
    <property type="evidence" value="ECO:0007669"/>
    <property type="project" value="UniProtKB-KW"/>
</dbReference>
<evidence type="ECO:0000256" key="5">
    <source>
        <dbReference type="ARBA" id="ARBA00022723"/>
    </source>
</evidence>
<organism evidence="10 11">
    <name type="scientific">Dipteronia sinensis</name>
    <dbReference type="NCBI Taxonomy" id="43782"/>
    <lineage>
        <taxon>Eukaryota</taxon>
        <taxon>Viridiplantae</taxon>
        <taxon>Streptophyta</taxon>
        <taxon>Embryophyta</taxon>
        <taxon>Tracheophyta</taxon>
        <taxon>Spermatophyta</taxon>
        <taxon>Magnoliopsida</taxon>
        <taxon>eudicotyledons</taxon>
        <taxon>Gunneridae</taxon>
        <taxon>Pentapetalae</taxon>
        <taxon>rosids</taxon>
        <taxon>malvids</taxon>
        <taxon>Sapindales</taxon>
        <taxon>Sapindaceae</taxon>
        <taxon>Hippocastanoideae</taxon>
        <taxon>Acereae</taxon>
        <taxon>Dipteronia</taxon>
    </lineage>
</organism>
<dbReference type="PANTHER" id="PTHR22930:SF221">
    <property type="entry name" value="NUCLEASE HARBI1"/>
    <property type="match status" value="1"/>
</dbReference>
<evidence type="ECO:0000259" key="8">
    <source>
        <dbReference type="Pfam" id="PF13359"/>
    </source>
</evidence>
<gene>
    <name evidence="10" type="ORF">Dsin_022544</name>
</gene>
<evidence type="ECO:0000313" key="10">
    <source>
        <dbReference type="EMBL" id="KAK3199129.1"/>
    </source>
</evidence>
<proteinExistence type="inferred from homology"/>
<feature type="domain" description="DUF8040" evidence="9">
    <location>
        <begin position="51"/>
        <end position="144"/>
    </location>
</feature>
<protein>
    <recommendedName>
        <fullName evidence="12">DDE Tnp4 domain-containing protein</fullName>
    </recommendedName>
</protein>
<evidence type="ECO:0000256" key="4">
    <source>
        <dbReference type="ARBA" id="ARBA00022722"/>
    </source>
</evidence>
<keyword evidence="11" id="KW-1185">Reference proteome</keyword>
<evidence type="ECO:0000259" key="9">
    <source>
        <dbReference type="Pfam" id="PF26138"/>
    </source>
</evidence>
<keyword evidence="6" id="KW-0378">Hydrolase</keyword>